<dbReference type="PANTHER" id="PTHR11669:SF8">
    <property type="entry name" value="DNA POLYMERASE III SUBUNIT DELTA"/>
    <property type="match status" value="1"/>
</dbReference>
<dbReference type="OrthoDB" id="9810148at2"/>
<dbReference type="Gene3D" id="3.40.50.300">
    <property type="entry name" value="P-loop containing nucleotide triphosphate hydrolases"/>
    <property type="match status" value="1"/>
</dbReference>
<accession>A0A5C5XLW5</accession>
<keyword evidence="1" id="KW-0808">Transferase</keyword>
<dbReference type="EMBL" id="SJPG01000001">
    <property type="protein sequence ID" value="TWT63874.1"/>
    <property type="molecule type" value="Genomic_DNA"/>
</dbReference>
<dbReference type="InterPro" id="IPR050238">
    <property type="entry name" value="DNA_Rep/Repair_Clamp_Loader"/>
</dbReference>
<name>A0A5C5XLW5_9PLAN</name>
<comment type="caution">
    <text evidence="1">The sequence shown here is derived from an EMBL/GenBank/DDBJ whole genome shotgun (WGS) entry which is preliminary data.</text>
</comment>
<dbReference type="PANTHER" id="PTHR11669">
    <property type="entry name" value="REPLICATION FACTOR C / DNA POLYMERASE III GAMMA-TAU SUBUNIT"/>
    <property type="match status" value="1"/>
</dbReference>
<dbReference type="GO" id="GO:0006261">
    <property type="term" value="P:DNA-templated DNA replication"/>
    <property type="evidence" value="ECO:0007669"/>
    <property type="project" value="TreeGrafter"/>
</dbReference>
<dbReference type="InterPro" id="IPR027417">
    <property type="entry name" value="P-loop_NTPase"/>
</dbReference>
<dbReference type="Proteomes" id="UP000316095">
    <property type="component" value="Unassembled WGS sequence"/>
</dbReference>
<proteinExistence type="predicted"/>
<dbReference type="SUPFAM" id="SSF52540">
    <property type="entry name" value="P-loop containing nucleoside triphosphate hydrolases"/>
    <property type="match status" value="1"/>
</dbReference>
<dbReference type="EC" id="2.7.7.7" evidence="1"/>
<dbReference type="GO" id="GO:0008408">
    <property type="term" value="F:3'-5' exonuclease activity"/>
    <property type="evidence" value="ECO:0007669"/>
    <property type="project" value="InterPro"/>
</dbReference>
<protein>
    <submittedName>
        <fullName evidence="1">DNA polymerase III subunit tau</fullName>
        <ecNumber evidence="1">2.7.7.7</ecNumber>
    </submittedName>
</protein>
<organism evidence="1 2">
    <name type="scientific">Rubinisphaera italica</name>
    <dbReference type="NCBI Taxonomy" id="2527969"/>
    <lineage>
        <taxon>Bacteria</taxon>
        <taxon>Pseudomonadati</taxon>
        <taxon>Planctomycetota</taxon>
        <taxon>Planctomycetia</taxon>
        <taxon>Planctomycetales</taxon>
        <taxon>Planctomycetaceae</taxon>
        <taxon>Rubinisphaera</taxon>
    </lineage>
</organism>
<dbReference type="NCBIfam" id="TIGR00678">
    <property type="entry name" value="holB"/>
    <property type="match status" value="1"/>
</dbReference>
<keyword evidence="2" id="KW-1185">Reference proteome</keyword>
<sequence>MTTDLQNVIGHELQFEMFRRATSRQRLGHAYLFTGAVGIGKRTFAVHLAQALLCQNRPGDELTACGECPSCRQVISHSHPDLFRVGLPEGKSELPIEVFVGSPEKRGREGLCHDLSLSPMQGGYRIAVIDDADKMNASSANALLKTLEEPGPGAILILIAIDSDQVITTIRSRCQQVNFTRLSDQDLHQILTRINMVEHEGELDSKLLEEAIRRADGSVSKARIAMERLQAGESHELHKVTQLLGRRKIMSADLAMVFDEVTSQAGSDTNSQREAALLIIETCLQYFHQSLTMETGISQLDQVHSDCYLDAMDRCFEASRQIDRKISVPACLDQFCHDLEMLLRPTWNSAGQ</sequence>
<dbReference type="Pfam" id="PF13177">
    <property type="entry name" value="DNA_pol3_delta2"/>
    <property type="match status" value="1"/>
</dbReference>
<keyword evidence="1" id="KW-0548">Nucleotidyltransferase</keyword>
<dbReference type="RefSeq" id="WP_146505647.1">
    <property type="nucleotide sequence ID" value="NZ_SJPG01000001.1"/>
</dbReference>
<dbReference type="AlphaFoldDB" id="A0A5C5XLW5"/>
<dbReference type="InterPro" id="IPR004622">
    <property type="entry name" value="DNA_pol_HolB"/>
</dbReference>
<evidence type="ECO:0000313" key="1">
    <source>
        <dbReference type="EMBL" id="TWT63874.1"/>
    </source>
</evidence>
<reference evidence="1 2" key="1">
    <citation type="submission" date="2019-02" db="EMBL/GenBank/DDBJ databases">
        <title>Deep-cultivation of Planctomycetes and their phenomic and genomic characterization uncovers novel biology.</title>
        <authorList>
            <person name="Wiegand S."/>
            <person name="Jogler M."/>
            <person name="Boedeker C."/>
            <person name="Pinto D."/>
            <person name="Vollmers J."/>
            <person name="Rivas-Marin E."/>
            <person name="Kohn T."/>
            <person name="Peeters S.H."/>
            <person name="Heuer A."/>
            <person name="Rast P."/>
            <person name="Oberbeckmann S."/>
            <person name="Bunk B."/>
            <person name="Jeske O."/>
            <person name="Meyerdierks A."/>
            <person name="Storesund J.E."/>
            <person name="Kallscheuer N."/>
            <person name="Luecker S."/>
            <person name="Lage O.M."/>
            <person name="Pohl T."/>
            <person name="Merkel B.J."/>
            <person name="Hornburger P."/>
            <person name="Mueller R.-W."/>
            <person name="Bruemmer F."/>
            <person name="Labrenz M."/>
            <person name="Spormann A.M."/>
            <person name="Op Den Camp H."/>
            <person name="Overmann J."/>
            <person name="Amann R."/>
            <person name="Jetten M.S.M."/>
            <person name="Mascher T."/>
            <person name="Medema M.H."/>
            <person name="Devos D.P."/>
            <person name="Kaster A.-K."/>
            <person name="Ovreas L."/>
            <person name="Rohde M."/>
            <person name="Galperin M.Y."/>
            <person name="Jogler C."/>
        </authorList>
    </citation>
    <scope>NUCLEOTIDE SEQUENCE [LARGE SCALE GENOMIC DNA]</scope>
    <source>
        <strain evidence="1 2">Pan54</strain>
    </source>
</reference>
<gene>
    <name evidence="1" type="primary">dnaX_2</name>
    <name evidence="1" type="ORF">Pan54_46330</name>
</gene>
<dbReference type="GO" id="GO:0003887">
    <property type="term" value="F:DNA-directed DNA polymerase activity"/>
    <property type="evidence" value="ECO:0007669"/>
    <property type="project" value="UniProtKB-EC"/>
</dbReference>
<evidence type="ECO:0000313" key="2">
    <source>
        <dbReference type="Proteomes" id="UP000316095"/>
    </source>
</evidence>